<reference evidence="1" key="1">
    <citation type="journal article" date="2015" name="Nature">
        <title>Complex archaea that bridge the gap between prokaryotes and eukaryotes.</title>
        <authorList>
            <person name="Spang A."/>
            <person name="Saw J.H."/>
            <person name="Jorgensen S.L."/>
            <person name="Zaremba-Niedzwiedzka K."/>
            <person name="Martijn J."/>
            <person name="Lind A.E."/>
            <person name="van Eijk R."/>
            <person name="Schleper C."/>
            <person name="Guy L."/>
            <person name="Ettema T.J."/>
        </authorList>
    </citation>
    <scope>NUCLEOTIDE SEQUENCE</scope>
</reference>
<dbReference type="AlphaFoldDB" id="A0A0F9EQI0"/>
<organism evidence="1">
    <name type="scientific">marine sediment metagenome</name>
    <dbReference type="NCBI Taxonomy" id="412755"/>
    <lineage>
        <taxon>unclassified sequences</taxon>
        <taxon>metagenomes</taxon>
        <taxon>ecological metagenomes</taxon>
    </lineage>
</organism>
<sequence length="49" mass="4987">VRIGRLGQRFAPVLGPHSQGGFPLLGVLLKPLGGVGEVGKRASMTSTCA</sequence>
<gene>
    <name evidence="1" type="ORF">LCGC14_2046500</name>
</gene>
<protein>
    <submittedName>
        <fullName evidence="1">Uncharacterized protein</fullName>
    </submittedName>
</protein>
<proteinExistence type="predicted"/>
<accession>A0A0F9EQI0</accession>
<dbReference type="EMBL" id="LAZR01024097">
    <property type="protein sequence ID" value="KKL76279.1"/>
    <property type="molecule type" value="Genomic_DNA"/>
</dbReference>
<evidence type="ECO:0000313" key="1">
    <source>
        <dbReference type="EMBL" id="KKL76279.1"/>
    </source>
</evidence>
<comment type="caution">
    <text evidence="1">The sequence shown here is derived from an EMBL/GenBank/DDBJ whole genome shotgun (WGS) entry which is preliminary data.</text>
</comment>
<feature type="non-terminal residue" evidence="1">
    <location>
        <position position="1"/>
    </location>
</feature>
<name>A0A0F9EQI0_9ZZZZ</name>